<keyword evidence="1" id="KW-0677">Repeat</keyword>
<dbReference type="PROSITE" id="PS51094">
    <property type="entry name" value="PTS_EIIA_TYPE_2"/>
    <property type="match status" value="1"/>
</dbReference>
<evidence type="ECO:0000313" key="5">
    <source>
        <dbReference type="Proteomes" id="UP000190162"/>
    </source>
</evidence>
<evidence type="ECO:0000256" key="1">
    <source>
        <dbReference type="ARBA" id="ARBA00022737"/>
    </source>
</evidence>
<dbReference type="AlphaFoldDB" id="A0A1T4UT25"/>
<feature type="domain" description="PRD" evidence="3">
    <location>
        <begin position="293"/>
        <end position="400"/>
    </location>
</feature>
<dbReference type="Proteomes" id="UP000190162">
    <property type="component" value="Unassembled WGS sequence"/>
</dbReference>
<dbReference type="OrthoDB" id="9807255at2"/>
<protein>
    <submittedName>
        <fullName evidence="4">Transcriptional antiterminator</fullName>
    </submittedName>
</protein>
<dbReference type="Pfam" id="PF08279">
    <property type="entry name" value="HTH_11"/>
    <property type="match status" value="1"/>
</dbReference>
<evidence type="ECO:0000259" key="3">
    <source>
        <dbReference type="PROSITE" id="PS51372"/>
    </source>
</evidence>
<keyword evidence="5" id="KW-1185">Reference proteome</keyword>
<dbReference type="Gene3D" id="1.10.1790.10">
    <property type="entry name" value="PRD domain"/>
    <property type="match status" value="1"/>
</dbReference>
<dbReference type="SUPFAM" id="SSF46785">
    <property type="entry name" value="Winged helix' DNA-binding domain"/>
    <property type="match status" value="1"/>
</dbReference>
<dbReference type="Pfam" id="PF00874">
    <property type="entry name" value="PRD"/>
    <property type="match status" value="1"/>
</dbReference>
<dbReference type="CDD" id="cd05568">
    <property type="entry name" value="PTS_IIB_bgl_like"/>
    <property type="match status" value="1"/>
</dbReference>
<name>A0A1T4UT25_9GAMM</name>
<gene>
    <name evidence="4" type="ORF">SAMN02745132_02445</name>
</gene>
<dbReference type="InterPro" id="IPR036634">
    <property type="entry name" value="PRD_sf"/>
</dbReference>
<sequence>MPNLLQSTLPHPRLIRLLDAVSNSPLIQEELAQRLNVSTRTVRTDVATLNNVMVNHGAHLIHQRGSGYQLKIYNQEAFETFQLTARDADPAPRTSKERIVQIQVLLLTADDWVKLEDLADTWNLSRAAVQGDMADVRAQLSPFGIKIDSKPRLGMRIKGSETAIRARLSQIIYSEHKESQRARGLIGTPFPSNSQQVFAARFREILVANKLYINDDGLHWLSIYAAVALQRLASGQALEGFPKEDVVNEILPVAQAVFDALPTLIPANEHEIAALAINIQARISASQHAQTILGQIEAEKLVNHILDYVHRHYPYDIRQDMQLRRDLQTHISKMIVRVKHHVATVNPLAEHIKQHYPLAYDITLAAIADWIRETGYCMTQHEIGYLVIHVGVGLERNHYLGHSAPKAMLYCDAGNAISRGLEAIIRRHYPQVELETVYSTEFLRTAQQPHVDMIIATSNPEGVSVPVFVLDPFPTQHQLEELGKLVLVDRTGPYMLEKYFSAEQFLYIDEPIDQSSLFDMVCEQLETEGLVDVGFGDSLKEREVIVSTMMGEHIALPHSIELFAKRSLVYTVAAPKGIDWGNGEKAYLVFFMALSKNDYEEAMGLYDLFLTLVNNKAGKALSQCSAFQNFKALAHQELV</sequence>
<dbReference type="InterPro" id="IPR036390">
    <property type="entry name" value="WH_DNA-bd_sf"/>
</dbReference>
<reference evidence="5" key="1">
    <citation type="submission" date="2017-02" db="EMBL/GenBank/DDBJ databases">
        <authorList>
            <person name="Varghese N."/>
            <person name="Submissions S."/>
        </authorList>
    </citation>
    <scope>NUCLEOTIDE SEQUENCE [LARGE SCALE GENOMIC DNA]</scope>
    <source>
        <strain evidence="5">DSM 22720</strain>
    </source>
</reference>
<evidence type="ECO:0000259" key="2">
    <source>
        <dbReference type="PROSITE" id="PS51094"/>
    </source>
</evidence>
<dbReference type="Gene3D" id="1.10.10.10">
    <property type="entry name" value="Winged helix-like DNA-binding domain superfamily/Winged helix DNA-binding domain"/>
    <property type="match status" value="2"/>
</dbReference>
<dbReference type="InterPro" id="IPR050661">
    <property type="entry name" value="BglG_antiterminators"/>
</dbReference>
<dbReference type="Gene3D" id="3.40.930.10">
    <property type="entry name" value="Mannitol-specific EII, Chain A"/>
    <property type="match status" value="1"/>
</dbReference>
<dbReference type="InterPro" id="IPR013196">
    <property type="entry name" value="HTH_11"/>
</dbReference>
<feature type="domain" description="PTS EIIA type-2" evidence="2">
    <location>
        <begin position="498"/>
        <end position="637"/>
    </location>
</feature>
<organism evidence="4 5">
    <name type="scientific">Enterovibrio nigricans DSM 22720</name>
    <dbReference type="NCBI Taxonomy" id="1121868"/>
    <lineage>
        <taxon>Bacteria</taxon>
        <taxon>Pseudomonadati</taxon>
        <taxon>Pseudomonadota</taxon>
        <taxon>Gammaproteobacteria</taxon>
        <taxon>Vibrionales</taxon>
        <taxon>Vibrionaceae</taxon>
        <taxon>Enterovibrio</taxon>
    </lineage>
</organism>
<dbReference type="InterPro" id="IPR002178">
    <property type="entry name" value="PTS_EIIA_type-2_dom"/>
</dbReference>
<dbReference type="SUPFAM" id="SSF63520">
    <property type="entry name" value="PTS-regulatory domain, PRD"/>
    <property type="match status" value="1"/>
</dbReference>
<dbReference type="RefSeq" id="WP_078752784.1">
    <property type="nucleotide sequence ID" value="NZ_FUXU01000029.1"/>
</dbReference>
<dbReference type="PANTHER" id="PTHR30185">
    <property type="entry name" value="CRYPTIC BETA-GLUCOSIDE BGL OPERON ANTITERMINATOR"/>
    <property type="match status" value="1"/>
</dbReference>
<dbReference type="Pfam" id="PF00359">
    <property type="entry name" value="PTS_EIIA_2"/>
    <property type="match status" value="1"/>
</dbReference>
<dbReference type="SUPFAM" id="SSF55804">
    <property type="entry name" value="Phoshotransferase/anion transport protein"/>
    <property type="match status" value="1"/>
</dbReference>
<dbReference type="InterPro" id="IPR016152">
    <property type="entry name" value="PTrfase/Anion_transptr"/>
</dbReference>
<evidence type="ECO:0000313" key="4">
    <source>
        <dbReference type="EMBL" id="SKA55852.1"/>
    </source>
</evidence>
<dbReference type="GO" id="GO:0006355">
    <property type="term" value="P:regulation of DNA-templated transcription"/>
    <property type="evidence" value="ECO:0007669"/>
    <property type="project" value="InterPro"/>
</dbReference>
<accession>A0A1T4UT25</accession>
<dbReference type="EMBL" id="FUXU01000029">
    <property type="protein sequence ID" value="SKA55852.1"/>
    <property type="molecule type" value="Genomic_DNA"/>
</dbReference>
<dbReference type="PANTHER" id="PTHR30185:SF13">
    <property type="entry name" value="LICABCH OPERON REGULATOR-RELATED"/>
    <property type="match status" value="1"/>
</dbReference>
<dbReference type="InterPro" id="IPR011608">
    <property type="entry name" value="PRD"/>
</dbReference>
<proteinExistence type="predicted"/>
<dbReference type="InterPro" id="IPR036388">
    <property type="entry name" value="WH-like_DNA-bd_sf"/>
</dbReference>
<dbReference type="PROSITE" id="PS51372">
    <property type="entry name" value="PRD_2"/>
    <property type="match status" value="1"/>
</dbReference>